<feature type="transmembrane region" description="Helical" evidence="1">
    <location>
        <begin position="56"/>
        <end position="73"/>
    </location>
</feature>
<dbReference type="RefSeq" id="WP_032568412.1">
    <property type="nucleotide sequence ID" value="NZ_JAQDLP010000003.1"/>
</dbReference>
<feature type="transmembrane region" description="Helical" evidence="1">
    <location>
        <begin position="162"/>
        <end position="189"/>
    </location>
</feature>
<evidence type="ECO:0008006" key="4">
    <source>
        <dbReference type="Google" id="ProtNLM"/>
    </source>
</evidence>
<keyword evidence="1" id="KW-1133">Transmembrane helix</keyword>
<evidence type="ECO:0000256" key="1">
    <source>
        <dbReference type="SAM" id="Phobius"/>
    </source>
</evidence>
<evidence type="ECO:0000313" key="3">
    <source>
        <dbReference type="Proteomes" id="UP000231846"/>
    </source>
</evidence>
<evidence type="ECO:0000313" key="2">
    <source>
        <dbReference type="EMBL" id="PJY76056.1"/>
    </source>
</evidence>
<keyword evidence="1" id="KW-0812">Transmembrane</keyword>
<name>A0A2M9VBK5_BACFG</name>
<comment type="caution">
    <text evidence="2">The sequence shown here is derived from an EMBL/GenBank/DDBJ whole genome shotgun (WGS) entry which is preliminary data.</text>
</comment>
<dbReference type="EMBL" id="PDCW01000003">
    <property type="protein sequence ID" value="PJY76056.1"/>
    <property type="molecule type" value="Genomic_DNA"/>
</dbReference>
<feature type="transmembrane region" description="Helical" evidence="1">
    <location>
        <begin position="120"/>
        <end position="141"/>
    </location>
</feature>
<reference evidence="2 3" key="1">
    <citation type="journal article" date="2017" name="MBio">
        <title>Gut Symbiont Bacteroides fragilis Secretes a Eukaryotic-Like Ubiquitin Protein That Mediates Intraspecies Antagonism.</title>
        <authorList>
            <person name="Chatzidaki-Livanis M."/>
            <person name="Coyne M.J."/>
            <person name="Roelofs K.G."/>
            <person name="Gentyala R.R."/>
            <person name="Caldwell J.M."/>
            <person name="Comstock L.E."/>
        </authorList>
    </citation>
    <scope>NUCLEOTIDE SEQUENCE [LARGE SCALE GENOMIC DNA]</scope>
    <source>
        <strain evidence="2 3">12905</strain>
    </source>
</reference>
<dbReference type="AlphaFoldDB" id="A0A2M9VBK5"/>
<gene>
    <name evidence="2" type="ORF">CQW34_00658</name>
</gene>
<feature type="transmembrane region" description="Helical" evidence="1">
    <location>
        <begin position="209"/>
        <end position="230"/>
    </location>
</feature>
<proteinExistence type="predicted"/>
<organism evidence="2 3">
    <name type="scientific">Bacteroides fragilis</name>
    <dbReference type="NCBI Taxonomy" id="817"/>
    <lineage>
        <taxon>Bacteria</taxon>
        <taxon>Pseudomonadati</taxon>
        <taxon>Bacteroidota</taxon>
        <taxon>Bacteroidia</taxon>
        <taxon>Bacteroidales</taxon>
        <taxon>Bacteroidaceae</taxon>
        <taxon>Bacteroides</taxon>
    </lineage>
</organism>
<keyword evidence="1" id="KW-0472">Membrane</keyword>
<protein>
    <recommendedName>
        <fullName evidence="4">HPP family protein</fullName>
    </recommendedName>
</protein>
<feature type="transmembrane region" description="Helical" evidence="1">
    <location>
        <begin position="282"/>
        <end position="301"/>
    </location>
</feature>
<feature type="transmembrane region" description="Helical" evidence="1">
    <location>
        <begin position="7"/>
        <end position="26"/>
    </location>
</feature>
<feature type="transmembrane region" description="Helical" evidence="1">
    <location>
        <begin position="242"/>
        <end position="262"/>
    </location>
</feature>
<feature type="transmembrane region" description="Helical" evidence="1">
    <location>
        <begin position="80"/>
        <end position="100"/>
    </location>
</feature>
<accession>A0A2M9VBK5</accession>
<sequence>MDKTKKVRYVFSVFMVMLMVGIAEWTGEKEIIFPEMAALAVGLWVIDKRVWKVGRWQLIGLMTAGAVAGVCIVRYSTLPLLCNLCLAFAFAACCLLFSRATLIPLISACMLPVLLYTETWIYPSAVFLLSAVLVAGQRLMEKGGLRRETDYILPGREWKKEIFRWAALLFWVSLVAALSISCGCSYFIIPPLIVTFTEIVNSKAGFRNRPMQVFLFLVTGAALGTAFQIIGHTFLHLPETVVALLIICCLFAVFEWTGKYFAPAGALALIPLIVPQEGVHWLPLQAAAGAALFIAIGMLVFQQCYKWSKAQLIFCFTPTLLRRYLNRRRKE</sequence>
<dbReference type="Proteomes" id="UP000231846">
    <property type="component" value="Unassembled WGS sequence"/>
</dbReference>